<evidence type="ECO:0000313" key="3">
    <source>
        <dbReference type="EMBL" id="KAG9243572.1"/>
    </source>
</evidence>
<feature type="region of interest" description="Disordered" evidence="1">
    <location>
        <begin position="30"/>
        <end position="93"/>
    </location>
</feature>
<feature type="compositionally biased region" description="Low complexity" evidence="1">
    <location>
        <begin position="206"/>
        <end position="220"/>
    </location>
</feature>
<feature type="compositionally biased region" description="Polar residues" evidence="1">
    <location>
        <begin position="30"/>
        <end position="40"/>
    </location>
</feature>
<evidence type="ECO:0000313" key="4">
    <source>
        <dbReference type="Proteomes" id="UP000887226"/>
    </source>
</evidence>
<feature type="compositionally biased region" description="Polar residues" evidence="1">
    <location>
        <begin position="272"/>
        <end position="290"/>
    </location>
</feature>
<reference evidence="3" key="1">
    <citation type="journal article" date="2021" name="IMA Fungus">
        <title>Genomic characterization of three marine fungi, including Emericellopsis atlantica sp. nov. with signatures of a generalist lifestyle and marine biomass degradation.</title>
        <authorList>
            <person name="Hagestad O.C."/>
            <person name="Hou L."/>
            <person name="Andersen J.H."/>
            <person name="Hansen E.H."/>
            <person name="Altermark B."/>
            <person name="Li C."/>
            <person name="Kuhnert E."/>
            <person name="Cox R.J."/>
            <person name="Crous P.W."/>
            <person name="Spatafora J.W."/>
            <person name="Lail K."/>
            <person name="Amirebrahimi M."/>
            <person name="Lipzen A."/>
            <person name="Pangilinan J."/>
            <person name="Andreopoulos W."/>
            <person name="Hayes R.D."/>
            <person name="Ng V."/>
            <person name="Grigoriev I.V."/>
            <person name="Jackson S.A."/>
            <person name="Sutton T.D.S."/>
            <person name="Dobson A.D.W."/>
            <person name="Rama T."/>
        </authorList>
    </citation>
    <scope>NUCLEOTIDE SEQUENCE</scope>
    <source>
        <strain evidence="3">TRa3180A</strain>
    </source>
</reference>
<evidence type="ECO:0000256" key="2">
    <source>
        <dbReference type="SAM" id="SignalP"/>
    </source>
</evidence>
<feature type="compositionally biased region" description="Low complexity" evidence="1">
    <location>
        <begin position="228"/>
        <end position="264"/>
    </location>
</feature>
<accession>A0A9P7Z1W8</accession>
<organism evidence="3 4">
    <name type="scientific">Calycina marina</name>
    <dbReference type="NCBI Taxonomy" id="1763456"/>
    <lineage>
        <taxon>Eukaryota</taxon>
        <taxon>Fungi</taxon>
        <taxon>Dikarya</taxon>
        <taxon>Ascomycota</taxon>
        <taxon>Pezizomycotina</taxon>
        <taxon>Leotiomycetes</taxon>
        <taxon>Helotiales</taxon>
        <taxon>Pezizellaceae</taxon>
        <taxon>Calycina</taxon>
    </lineage>
</organism>
<protein>
    <submittedName>
        <fullName evidence="3">Uncharacterized protein</fullName>
    </submittedName>
</protein>
<feature type="compositionally biased region" description="Low complexity" evidence="1">
    <location>
        <begin position="185"/>
        <end position="198"/>
    </location>
</feature>
<sequence length="298" mass="29241">MRYSYTLVTLAVMAGSQFAFAAPMASDTTEGSMDAAQTSPAPMAATGGTGTGADGRHQGQGWQDVEATGGADTHSGNIQTSGDDGKWSLDKYPGGNGQYNPKYDVLGATVPGVGVGGGPAEQIPATSVDSSVAAPSGVMDALDPAVSDKSSSSDDSGDSDGDLEVPDDTTSHSSFTADEDNTNLAGSADASSGSVSTTLDDDGADSTDSSDISSGSGSATLEDDGADSTDSSDISSGSGSATFGDDGADSTDSSDISSGSGSATFGDDGADSTDSTYASTAVSGADGSSDSTKRWLFW</sequence>
<feature type="region of interest" description="Disordered" evidence="1">
    <location>
        <begin position="141"/>
        <end position="298"/>
    </location>
</feature>
<gene>
    <name evidence="3" type="ORF">BJ878DRAFT_543138</name>
</gene>
<feature type="compositionally biased region" description="Acidic residues" evidence="1">
    <location>
        <begin position="155"/>
        <end position="167"/>
    </location>
</feature>
<dbReference type="Proteomes" id="UP000887226">
    <property type="component" value="Unassembled WGS sequence"/>
</dbReference>
<comment type="caution">
    <text evidence="3">The sequence shown here is derived from an EMBL/GenBank/DDBJ whole genome shotgun (WGS) entry which is preliminary data.</text>
</comment>
<dbReference type="EMBL" id="MU253967">
    <property type="protein sequence ID" value="KAG9243572.1"/>
    <property type="molecule type" value="Genomic_DNA"/>
</dbReference>
<feature type="signal peptide" evidence="2">
    <location>
        <begin position="1"/>
        <end position="21"/>
    </location>
</feature>
<keyword evidence="4" id="KW-1185">Reference proteome</keyword>
<evidence type="ECO:0000256" key="1">
    <source>
        <dbReference type="SAM" id="MobiDB-lite"/>
    </source>
</evidence>
<dbReference type="AlphaFoldDB" id="A0A9P7Z1W8"/>
<keyword evidence="2" id="KW-0732">Signal</keyword>
<name>A0A9P7Z1W8_9HELO</name>
<proteinExistence type="predicted"/>
<feature type="chain" id="PRO_5040513757" evidence="2">
    <location>
        <begin position="22"/>
        <end position="298"/>
    </location>
</feature>